<feature type="domain" description="Spore germination GerAC-like C-terminal" evidence="9">
    <location>
        <begin position="211"/>
        <end position="355"/>
    </location>
</feature>
<evidence type="ECO:0000256" key="3">
    <source>
        <dbReference type="ARBA" id="ARBA00022544"/>
    </source>
</evidence>
<evidence type="ECO:0000256" key="2">
    <source>
        <dbReference type="ARBA" id="ARBA00007886"/>
    </source>
</evidence>
<evidence type="ECO:0000256" key="7">
    <source>
        <dbReference type="ARBA" id="ARBA00023288"/>
    </source>
</evidence>
<dbReference type="InterPro" id="IPR008844">
    <property type="entry name" value="Spore_GerAC-like"/>
</dbReference>
<dbReference type="PANTHER" id="PTHR35789">
    <property type="entry name" value="SPORE GERMINATION PROTEIN B3"/>
    <property type="match status" value="1"/>
</dbReference>
<dbReference type="RefSeq" id="WP_186982251.1">
    <property type="nucleotide sequence ID" value="NZ_JACOQH010000005.1"/>
</dbReference>
<feature type="domain" description="Spore germination protein N-terminal" evidence="10">
    <location>
        <begin position="25"/>
        <end position="196"/>
    </location>
</feature>
<evidence type="ECO:0000256" key="5">
    <source>
        <dbReference type="ARBA" id="ARBA00023136"/>
    </source>
</evidence>
<name>A0ABR7IAX4_9FIRM</name>
<gene>
    <name evidence="11" type="ORF">H8Z76_08650</name>
</gene>
<evidence type="ECO:0000256" key="4">
    <source>
        <dbReference type="ARBA" id="ARBA00022729"/>
    </source>
</evidence>
<evidence type="ECO:0000313" key="11">
    <source>
        <dbReference type="EMBL" id="MBC5754096.1"/>
    </source>
</evidence>
<keyword evidence="7" id="KW-0449">Lipoprotein</keyword>
<evidence type="ECO:0000259" key="9">
    <source>
        <dbReference type="Pfam" id="PF05504"/>
    </source>
</evidence>
<reference evidence="11 12" key="1">
    <citation type="submission" date="2020-08" db="EMBL/GenBank/DDBJ databases">
        <title>Genome public.</title>
        <authorList>
            <person name="Liu C."/>
            <person name="Sun Q."/>
        </authorList>
    </citation>
    <scope>NUCLEOTIDE SEQUENCE [LARGE SCALE GENOMIC DNA]</scope>
    <source>
        <strain evidence="11 12">BX0805</strain>
    </source>
</reference>
<dbReference type="Proteomes" id="UP000621540">
    <property type="component" value="Unassembled WGS sequence"/>
</dbReference>
<evidence type="ECO:0000256" key="6">
    <source>
        <dbReference type="ARBA" id="ARBA00023139"/>
    </source>
</evidence>
<keyword evidence="3" id="KW-0309">Germination</keyword>
<dbReference type="PANTHER" id="PTHR35789:SF1">
    <property type="entry name" value="SPORE GERMINATION PROTEIN B3"/>
    <property type="match status" value="1"/>
</dbReference>
<dbReference type="InterPro" id="IPR046953">
    <property type="entry name" value="Spore_GerAC-like_C"/>
</dbReference>
<evidence type="ECO:0000313" key="12">
    <source>
        <dbReference type="Proteomes" id="UP000621540"/>
    </source>
</evidence>
<feature type="chain" id="PRO_5045400160" description="Germination protein, Ger(X)C family" evidence="8">
    <location>
        <begin position="22"/>
        <end position="361"/>
    </location>
</feature>
<sequence length="361" mass="40087">MKKIKRYLCIAFLLSAALPLAGCNTRELEDRSFPLAIGIDETGSGCSVAFYFPQLSEIADEKAKSDEGESFRVVADSYYEAWQTYEADSENSLDYNHLKVLVFGMDFLENENALEQFLEFAVSQENFARNTLVFVASPDASDILSLNGGLNEPVGTFLEDMVTGSTVYKTHAMPTLGDLYNEYYNRNSVLFLPVLSENGGIPAISEFYVSRDFKPVGTLDMQDALVGLLAENKLRSFSVKLSGGEIIKLDAPDCSYEITTYRGKPQLILTVKSEAALMNGMCADSEKREELEAQTNRKLTEVLKETLCAAQDEKGVDLADSFRKLGGSDRSLYDRYAGDKTHYDAVINYEVKSEVTLVDTK</sequence>
<keyword evidence="5" id="KW-0472">Membrane</keyword>
<dbReference type="Pfam" id="PF25198">
    <property type="entry name" value="Spore_GerAC_N"/>
    <property type="match status" value="1"/>
</dbReference>
<comment type="subcellular location">
    <subcellularLocation>
        <location evidence="1">Membrane</location>
        <topology evidence="1">Lipid-anchor</topology>
    </subcellularLocation>
</comment>
<accession>A0ABR7IAX4</accession>
<evidence type="ECO:0000259" key="10">
    <source>
        <dbReference type="Pfam" id="PF25198"/>
    </source>
</evidence>
<proteinExistence type="inferred from homology"/>
<comment type="similarity">
    <text evidence="2">Belongs to the GerABKC lipoprotein family.</text>
</comment>
<comment type="caution">
    <text evidence="11">The sequence shown here is derived from an EMBL/GenBank/DDBJ whole genome shotgun (WGS) entry which is preliminary data.</text>
</comment>
<organism evidence="11 12">
    <name type="scientific">Roseburia yibonii</name>
    <dbReference type="NCBI Taxonomy" id="2763063"/>
    <lineage>
        <taxon>Bacteria</taxon>
        <taxon>Bacillati</taxon>
        <taxon>Bacillota</taxon>
        <taxon>Clostridia</taxon>
        <taxon>Lachnospirales</taxon>
        <taxon>Lachnospiraceae</taxon>
        <taxon>Roseburia</taxon>
    </lineage>
</organism>
<evidence type="ECO:0000256" key="8">
    <source>
        <dbReference type="SAM" id="SignalP"/>
    </source>
</evidence>
<keyword evidence="12" id="KW-1185">Reference proteome</keyword>
<feature type="signal peptide" evidence="8">
    <location>
        <begin position="1"/>
        <end position="21"/>
    </location>
</feature>
<evidence type="ECO:0000256" key="1">
    <source>
        <dbReference type="ARBA" id="ARBA00004635"/>
    </source>
</evidence>
<protein>
    <recommendedName>
        <fullName evidence="13">Germination protein, Ger(X)C family</fullName>
    </recommendedName>
</protein>
<dbReference type="InterPro" id="IPR057336">
    <property type="entry name" value="GerAC_N"/>
</dbReference>
<keyword evidence="6" id="KW-0564">Palmitate</keyword>
<dbReference type="EMBL" id="JACOQH010000005">
    <property type="protein sequence ID" value="MBC5754096.1"/>
    <property type="molecule type" value="Genomic_DNA"/>
</dbReference>
<evidence type="ECO:0008006" key="13">
    <source>
        <dbReference type="Google" id="ProtNLM"/>
    </source>
</evidence>
<dbReference type="Pfam" id="PF05504">
    <property type="entry name" value="Spore_GerAC"/>
    <property type="match status" value="1"/>
</dbReference>
<keyword evidence="4 8" id="KW-0732">Signal</keyword>